<feature type="transmembrane region" description="Helical" evidence="9">
    <location>
        <begin position="343"/>
        <end position="362"/>
    </location>
</feature>
<dbReference type="GO" id="GO:0016020">
    <property type="term" value="C:membrane"/>
    <property type="evidence" value="ECO:0007669"/>
    <property type="project" value="UniProtKB-SubCell"/>
</dbReference>
<feature type="domain" description="ABC transmembrane type-1" evidence="11">
    <location>
        <begin position="522"/>
        <end position="754"/>
    </location>
</feature>
<feature type="domain" description="ABC transporter" evidence="10">
    <location>
        <begin position="430"/>
        <end position="1049"/>
    </location>
</feature>
<dbReference type="Gene3D" id="1.20.1560.10">
    <property type="entry name" value="ABC transporter type 1, transmembrane domain"/>
    <property type="match status" value="2"/>
</dbReference>
<dbReference type="Pfam" id="PF00664">
    <property type="entry name" value="ABC_membrane"/>
    <property type="match status" value="2"/>
</dbReference>
<dbReference type="SMART" id="SM00382">
    <property type="entry name" value="AAA"/>
    <property type="match status" value="1"/>
</dbReference>
<dbReference type="GO" id="GO:0005524">
    <property type="term" value="F:ATP binding"/>
    <property type="evidence" value="ECO:0007669"/>
    <property type="project" value="UniProtKB-KW"/>
</dbReference>
<evidence type="ECO:0000313" key="13">
    <source>
        <dbReference type="Proteomes" id="UP000759131"/>
    </source>
</evidence>
<feature type="transmembrane region" description="Helical" evidence="9">
    <location>
        <begin position="602"/>
        <end position="629"/>
    </location>
</feature>
<feature type="transmembrane region" description="Helical" evidence="9">
    <location>
        <begin position="698"/>
        <end position="719"/>
    </location>
</feature>
<evidence type="ECO:0000256" key="6">
    <source>
        <dbReference type="ARBA" id="ARBA00022840"/>
    </source>
</evidence>
<feature type="transmembrane region" description="Helical" evidence="9">
    <location>
        <begin position="314"/>
        <end position="337"/>
    </location>
</feature>
<evidence type="ECO:0000256" key="1">
    <source>
        <dbReference type="ARBA" id="ARBA00004141"/>
    </source>
</evidence>
<evidence type="ECO:0000256" key="3">
    <source>
        <dbReference type="ARBA" id="ARBA00022448"/>
    </source>
</evidence>
<feature type="transmembrane region" description="Helical" evidence="9">
    <location>
        <begin position="64"/>
        <end position="89"/>
    </location>
</feature>
<dbReference type="InterPro" id="IPR011527">
    <property type="entry name" value="ABC1_TM_dom"/>
</dbReference>
<evidence type="ECO:0000313" key="12">
    <source>
        <dbReference type="EMBL" id="CAD7624524.1"/>
    </source>
</evidence>
<dbReference type="Proteomes" id="UP000759131">
    <property type="component" value="Unassembled WGS sequence"/>
</dbReference>
<dbReference type="EMBL" id="CAJPIZ010002383">
    <property type="protein sequence ID" value="CAG2104954.1"/>
    <property type="molecule type" value="Genomic_DNA"/>
</dbReference>
<dbReference type="PROSITE" id="PS50893">
    <property type="entry name" value="ABC_TRANSPORTER_2"/>
    <property type="match status" value="1"/>
</dbReference>
<dbReference type="PANTHER" id="PTHR24223">
    <property type="entry name" value="ATP-BINDING CASSETTE SUB-FAMILY C"/>
    <property type="match status" value="1"/>
</dbReference>
<dbReference type="PANTHER" id="PTHR24223:SF456">
    <property type="entry name" value="MULTIDRUG RESISTANCE-ASSOCIATED PROTEIN LETHAL(2)03659"/>
    <property type="match status" value="1"/>
</dbReference>
<evidence type="ECO:0000259" key="10">
    <source>
        <dbReference type="PROSITE" id="PS50893"/>
    </source>
</evidence>
<keyword evidence="6" id="KW-0067">ATP-binding</keyword>
<keyword evidence="7 9" id="KW-1133">Transmembrane helix</keyword>
<organism evidence="12">
    <name type="scientific">Medioppia subpectinata</name>
    <dbReference type="NCBI Taxonomy" id="1979941"/>
    <lineage>
        <taxon>Eukaryota</taxon>
        <taxon>Metazoa</taxon>
        <taxon>Ecdysozoa</taxon>
        <taxon>Arthropoda</taxon>
        <taxon>Chelicerata</taxon>
        <taxon>Arachnida</taxon>
        <taxon>Acari</taxon>
        <taxon>Acariformes</taxon>
        <taxon>Sarcoptiformes</taxon>
        <taxon>Oribatida</taxon>
        <taxon>Brachypylina</taxon>
        <taxon>Oppioidea</taxon>
        <taxon>Oppiidae</taxon>
        <taxon>Medioppia</taxon>
    </lineage>
</organism>
<dbReference type="SUPFAM" id="SSF52540">
    <property type="entry name" value="P-loop containing nucleoside triphosphate hydrolases"/>
    <property type="match status" value="2"/>
</dbReference>
<dbReference type="PROSITE" id="PS50929">
    <property type="entry name" value="ABC_TM1F"/>
    <property type="match status" value="2"/>
</dbReference>
<keyword evidence="13" id="KW-1185">Reference proteome</keyword>
<reference evidence="12" key="1">
    <citation type="submission" date="2020-11" db="EMBL/GenBank/DDBJ databases">
        <authorList>
            <person name="Tran Van P."/>
        </authorList>
    </citation>
    <scope>NUCLEOTIDE SEQUENCE</scope>
</reference>
<dbReference type="OrthoDB" id="6510208at2759"/>
<evidence type="ECO:0000256" key="9">
    <source>
        <dbReference type="SAM" id="Phobius"/>
    </source>
</evidence>
<evidence type="ECO:0000256" key="8">
    <source>
        <dbReference type="ARBA" id="ARBA00023136"/>
    </source>
</evidence>
<dbReference type="FunFam" id="3.40.50.300:FF:003492">
    <property type="entry name" value="AGAP012735-PA"/>
    <property type="match status" value="1"/>
</dbReference>
<evidence type="ECO:0000256" key="2">
    <source>
        <dbReference type="ARBA" id="ARBA00009726"/>
    </source>
</evidence>
<comment type="similarity">
    <text evidence="2">Belongs to the ABC transporter superfamily. ABCC family. Conjugate transporter (TC 3.A.1.208) subfamily.</text>
</comment>
<feature type="transmembrane region" description="Helical" evidence="9">
    <location>
        <begin position="126"/>
        <end position="151"/>
    </location>
</feature>
<dbReference type="FunFam" id="1.20.1560.10:FF:000026">
    <property type="entry name" value="Multidrug resistance-associated protein lethal(2)03659"/>
    <property type="match status" value="1"/>
</dbReference>
<gene>
    <name evidence="12" type="ORF">OSB1V03_LOCUS4968</name>
</gene>
<evidence type="ECO:0000256" key="7">
    <source>
        <dbReference type="ARBA" id="ARBA00022989"/>
    </source>
</evidence>
<proteinExistence type="inferred from homology"/>
<keyword evidence="8 9" id="KW-0472">Membrane</keyword>
<dbReference type="FunFam" id="1.20.1560.10:FF:000014">
    <property type="entry name" value="Multidrug resistance-associated protein member 4"/>
    <property type="match status" value="1"/>
</dbReference>
<evidence type="ECO:0000259" key="11">
    <source>
        <dbReference type="PROSITE" id="PS50929"/>
    </source>
</evidence>
<dbReference type="Pfam" id="PF00005">
    <property type="entry name" value="ABC_tran"/>
    <property type="match status" value="2"/>
</dbReference>
<feature type="transmembrane region" description="Helical" evidence="9">
    <location>
        <begin position="231"/>
        <end position="251"/>
    </location>
</feature>
<dbReference type="InterPro" id="IPR003439">
    <property type="entry name" value="ABC_transporter-like_ATP-bd"/>
</dbReference>
<dbReference type="InterPro" id="IPR017871">
    <property type="entry name" value="ABC_transporter-like_CS"/>
</dbReference>
<keyword evidence="5" id="KW-0547">Nucleotide-binding</keyword>
<dbReference type="InterPro" id="IPR036640">
    <property type="entry name" value="ABC1_TM_sf"/>
</dbReference>
<sequence>MVWTFPFFRKFYGKPIEVNDCYQCPSDDRSHVLGKRLLKQFYNVMLLNWEKEVERHKNGQKARLLMAGFRTFGTLFINIGINCIIRLGLPVSLGYMIRSLTEWQKQVKAGLVNEDTPFEWDSHRAYVYYCAAAICFVQFLNVHIGHPYFFVKDRFGMQIRLALTYLMYNKALRLSNGALRSTTTGTIVNLLSSDVYRFDLALNYVHFLVAGPIQMLVIIGILWMQLGVSCLAGIAYMVVYIPFQLFMGSYFKSYRSLSLKLTDNRLKLMNEIIPAMRVIKMYVWEKPFGRLIELSRVREIKVFQKTAVLKSINLSLYFTSSKIMTFLSIIVFISIGGELTVENVFVSIVLINQLRLVMTLYFPNGVSFSAEALISVQRLEEFLLLDEYVPKQIEYSKENKTDFINKNNNNETAYTDSSEKNVANISVNNISSEIVSKEGNVSQILNDISFDVKPKELTVIIGSVGSGKTAVLMAILNELKTNRGSVSVSGRLGYSSQESWIFRGTVKENILFGKAFDERNSLVVVVFVLSVIRTVTFFTVCMRSSVTLHNRLLESVIRAPIAFFDKYPIGMILNRVSRDLGIIDDLLPSNAFDSIQILMDCFAILVLCILVDYWTVVPTLVLLVLLIIVRQFTLGTIRTLKRVEGTARSPTLSHLASTLNGLTTIRSFGAEKDFSAKFDSLQDQHSNTYFMFMTSTRWFGIVLDQLCLVYAIAITITHVSGDLSASSASAIGLTLSQAFQLTTNFQWGIRQSAEVETQMTSVERVDELRRIDREFESEVKPPKGMWGIRQSAEVETQMTSVERVDELRRIDREFESEVKPPKDWPSKGQIVMKDVSLHYEGSDSPVLHNINLEIKGGETVGIVAACPRPFSLLARQATISLAAVAVETVVKQNKRCFEPILFTETVRKNLDPFGDCPDDRIWEVLAKVQLQSTIAAFPHKLDQIVSESGGSFSVGQKQLICLARAILRDNKILVLDEATANVDPRTDALIQSVIRNEFSSCTVLTIAHRLHTIIDYDKVLVLDAGVVAQFGSPLHLINDSDGIFAQMIETTGKDMEQSLRQTALKASIKKQNQIMGD</sequence>
<feature type="domain" description="ABC transmembrane type-1" evidence="11">
    <location>
        <begin position="81"/>
        <end position="370"/>
    </location>
</feature>
<name>A0A7R9KJQ5_9ACAR</name>
<dbReference type="InterPro" id="IPR003593">
    <property type="entry name" value="AAA+_ATPase"/>
</dbReference>
<feature type="transmembrane region" description="Helical" evidence="9">
    <location>
        <begin position="204"/>
        <end position="225"/>
    </location>
</feature>
<dbReference type="InterPro" id="IPR027417">
    <property type="entry name" value="P-loop_NTPase"/>
</dbReference>
<accession>A0A7R9KJQ5</accession>
<keyword evidence="3" id="KW-0813">Transport</keyword>
<dbReference type="Gene3D" id="3.40.50.300">
    <property type="entry name" value="P-loop containing nucleotide triphosphate hydrolases"/>
    <property type="match status" value="3"/>
</dbReference>
<dbReference type="GO" id="GO:0016887">
    <property type="term" value="F:ATP hydrolysis activity"/>
    <property type="evidence" value="ECO:0007669"/>
    <property type="project" value="InterPro"/>
</dbReference>
<dbReference type="PROSITE" id="PS00211">
    <property type="entry name" value="ABC_TRANSPORTER_1"/>
    <property type="match status" value="1"/>
</dbReference>
<dbReference type="EMBL" id="OC856958">
    <property type="protein sequence ID" value="CAD7624524.1"/>
    <property type="molecule type" value="Genomic_DNA"/>
</dbReference>
<dbReference type="InterPro" id="IPR050173">
    <property type="entry name" value="ABC_transporter_C-like"/>
</dbReference>
<dbReference type="SUPFAM" id="SSF90123">
    <property type="entry name" value="ABC transporter transmembrane region"/>
    <property type="match status" value="2"/>
</dbReference>
<dbReference type="AlphaFoldDB" id="A0A7R9KJQ5"/>
<comment type="subcellular location">
    <subcellularLocation>
        <location evidence="1">Membrane</location>
        <topology evidence="1">Multi-pass membrane protein</topology>
    </subcellularLocation>
</comment>
<evidence type="ECO:0000256" key="5">
    <source>
        <dbReference type="ARBA" id="ARBA00022741"/>
    </source>
</evidence>
<feature type="transmembrane region" description="Helical" evidence="9">
    <location>
        <begin position="522"/>
        <end position="546"/>
    </location>
</feature>
<keyword evidence="4 9" id="KW-0812">Transmembrane</keyword>
<protein>
    <submittedName>
        <fullName evidence="12">Uncharacterized protein</fullName>
    </submittedName>
</protein>
<evidence type="ECO:0000256" key="4">
    <source>
        <dbReference type="ARBA" id="ARBA00022692"/>
    </source>
</evidence>
<dbReference type="GO" id="GO:0140359">
    <property type="term" value="F:ABC-type transporter activity"/>
    <property type="evidence" value="ECO:0007669"/>
    <property type="project" value="InterPro"/>
</dbReference>